<dbReference type="Proteomes" id="UP001344658">
    <property type="component" value="Unassembled WGS sequence"/>
</dbReference>
<organism evidence="2 3">
    <name type="scientific">Actinacidiphila polyblastidii</name>
    <dbReference type="NCBI Taxonomy" id="3110430"/>
    <lineage>
        <taxon>Bacteria</taxon>
        <taxon>Bacillati</taxon>
        <taxon>Actinomycetota</taxon>
        <taxon>Actinomycetes</taxon>
        <taxon>Kitasatosporales</taxon>
        <taxon>Streptomycetaceae</taxon>
        <taxon>Actinacidiphila</taxon>
    </lineage>
</organism>
<dbReference type="RefSeq" id="WP_330800175.1">
    <property type="nucleotide sequence ID" value="NZ_JAZEWV010000046.1"/>
</dbReference>
<dbReference type="EMBL" id="JAZEWV010000046">
    <property type="protein sequence ID" value="MEE4546475.1"/>
    <property type="molecule type" value="Genomic_DNA"/>
</dbReference>
<name>A0ABU7PL15_9ACTN</name>
<evidence type="ECO:0000256" key="1">
    <source>
        <dbReference type="SAM" id="MobiDB-lite"/>
    </source>
</evidence>
<evidence type="ECO:0000313" key="3">
    <source>
        <dbReference type="Proteomes" id="UP001344658"/>
    </source>
</evidence>
<feature type="region of interest" description="Disordered" evidence="1">
    <location>
        <begin position="169"/>
        <end position="193"/>
    </location>
</feature>
<protein>
    <submittedName>
        <fullName evidence="2">Uncharacterized protein</fullName>
    </submittedName>
</protein>
<gene>
    <name evidence="2" type="ORF">V2S66_31485</name>
</gene>
<sequence length="193" mass="20743">MTRTYGYQPTSNATPGTPPNEPAGASSAQPRRHRLAVHATGYGQGSTVTLDGHDISGALTGLTFAIEVNKPTTATLDLRLYDVTEIQDVEARVLVPDGTRDALIALGWAPPAEPTEVPTADLDVTEFLVVHRYRRDQGGHAWLFRCWGDGGCDGFLSLDWSTRASAERQAREHLAGHPATAPTKTSEGSDHLD</sequence>
<feature type="compositionally biased region" description="Polar residues" evidence="1">
    <location>
        <begin position="1"/>
        <end position="15"/>
    </location>
</feature>
<feature type="region of interest" description="Disordered" evidence="1">
    <location>
        <begin position="1"/>
        <end position="32"/>
    </location>
</feature>
<evidence type="ECO:0000313" key="2">
    <source>
        <dbReference type="EMBL" id="MEE4546475.1"/>
    </source>
</evidence>
<accession>A0ABU7PL15</accession>
<reference evidence="2 3" key="1">
    <citation type="submission" date="2023-12" db="EMBL/GenBank/DDBJ databases">
        <title>Streptomyces sp. V4-01.</title>
        <authorList>
            <person name="Somphong A."/>
            <person name="Phongsopitanun W."/>
        </authorList>
    </citation>
    <scope>NUCLEOTIDE SEQUENCE [LARGE SCALE GENOMIC DNA]</scope>
    <source>
        <strain evidence="2 3">V4-01</strain>
    </source>
</reference>
<comment type="caution">
    <text evidence="2">The sequence shown here is derived from an EMBL/GenBank/DDBJ whole genome shotgun (WGS) entry which is preliminary data.</text>
</comment>
<proteinExistence type="predicted"/>
<keyword evidence="3" id="KW-1185">Reference proteome</keyword>